<keyword evidence="1" id="KW-0472">Membrane</keyword>
<dbReference type="eggNOG" id="ENOG5033GSX">
    <property type="taxonomic scope" value="Bacteria"/>
</dbReference>
<keyword evidence="1" id="KW-0812">Transmembrane</keyword>
<dbReference type="HOGENOM" id="CLU_171762_0_0_0"/>
<keyword evidence="3" id="KW-1185">Reference proteome</keyword>
<organism evidence="2 3">
    <name type="scientific">Thermus oshimai JL-2</name>
    <dbReference type="NCBI Taxonomy" id="751945"/>
    <lineage>
        <taxon>Bacteria</taxon>
        <taxon>Thermotogati</taxon>
        <taxon>Deinococcota</taxon>
        <taxon>Deinococci</taxon>
        <taxon>Thermales</taxon>
        <taxon>Thermaceae</taxon>
        <taxon>Thermus</taxon>
    </lineage>
</organism>
<dbReference type="PATRIC" id="fig|751945.3.peg.1783"/>
<gene>
    <name evidence="2" type="ORF">Theos_1816</name>
</gene>
<proteinExistence type="predicted"/>
<feature type="transmembrane region" description="Helical" evidence="1">
    <location>
        <begin position="53"/>
        <end position="70"/>
    </location>
</feature>
<name>K7QY48_THEOS</name>
<sequence>MDPGRFSQGLTLLGGAFYLYLLLFRPDQGAMAFAIGLILGSAVLAYGEKPFPVPLFAGIAALIALLQLFFGHPLPYALGLLLGVGLPYLLYRFRRPRR</sequence>
<feature type="transmembrane region" description="Helical" evidence="1">
    <location>
        <begin position="30"/>
        <end position="46"/>
    </location>
</feature>
<dbReference type="RefSeq" id="WP_016330012.1">
    <property type="nucleotide sequence ID" value="NC_019386.1"/>
</dbReference>
<dbReference type="Proteomes" id="UP000000211">
    <property type="component" value="Chromosome"/>
</dbReference>
<dbReference type="AlphaFoldDB" id="K7QY48"/>
<evidence type="ECO:0000313" key="2">
    <source>
        <dbReference type="EMBL" id="AFV76833.1"/>
    </source>
</evidence>
<dbReference type="STRING" id="751945.Theos_1816"/>
<evidence type="ECO:0000313" key="3">
    <source>
        <dbReference type="Proteomes" id="UP000000211"/>
    </source>
</evidence>
<keyword evidence="1" id="KW-1133">Transmembrane helix</keyword>
<dbReference type="OrthoDB" id="32866at2"/>
<dbReference type="KEGG" id="tos:Theos_1816"/>
<accession>K7QY48</accession>
<feature type="transmembrane region" description="Helical" evidence="1">
    <location>
        <begin position="76"/>
        <end position="93"/>
    </location>
</feature>
<dbReference type="EMBL" id="CP003249">
    <property type="protein sequence ID" value="AFV76833.1"/>
    <property type="molecule type" value="Genomic_DNA"/>
</dbReference>
<feature type="transmembrane region" description="Helical" evidence="1">
    <location>
        <begin position="7"/>
        <end position="24"/>
    </location>
</feature>
<reference evidence="2 3" key="1">
    <citation type="journal article" date="2013" name="Genome Announc.">
        <title>Whole Genome Sequencing of Thermus oshimai JL-2 and Thermus thermophilus JL-18, Incomplete Denitrifiers from the United States Great Basin.</title>
        <authorList>
            <person name="Murugapiran S.K."/>
            <person name="Huntemann M."/>
            <person name="Wei C.L."/>
            <person name="Han J."/>
            <person name="Detter J.C."/>
            <person name="Han C.S."/>
            <person name="Erkkila T.H."/>
            <person name="Teshima H."/>
            <person name="Chen A."/>
            <person name="Kyrpides N."/>
            <person name="Mavrommatis K."/>
            <person name="Markowitz V."/>
            <person name="Szeto E."/>
            <person name="Ivanova N."/>
            <person name="Pagani I."/>
            <person name="Lam J."/>
            <person name="McDonald A.I."/>
            <person name="Dodsworth J.A."/>
            <person name="Pati A."/>
            <person name="Goodwin L."/>
            <person name="Peters L."/>
            <person name="Pitluck S."/>
            <person name="Woyke T."/>
            <person name="Hedlund B.P."/>
        </authorList>
    </citation>
    <scope>NUCLEOTIDE SEQUENCE</scope>
    <source>
        <strain evidence="2 3">JL-2</strain>
    </source>
</reference>
<evidence type="ECO:0000256" key="1">
    <source>
        <dbReference type="SAM" id="Phobius"/>
    </source>
</evidence>
<protein>
    <submittedName>
        <fullName evidence="2">Uncharacterized protein</fullName>
    </submittedName>
</protein>